<protein>
    <submittedName>
        <fullName evidence="1">Uncharacterized protein</fullName>
    </submittedName>
</protein>
<evidence type="ECO:0000313" key="1">
    <source>
        <dbReference type="EMBL" id="JAE19033.1"/>
    </source>
</evidence>
<reference evidence="1" key="1">
    <citation type="submission" date="2014-09" db="EMBL/GenBank/DDBJ databases">
        <authorList>
            <person name="Magalhaes I.L.F."/>
            <person name="Oliveira U."/>
            <person name="Santos F.R."/>
            <person name="Vidigal T.H.D.A."/>
            <person name="Brescovit A.D."/>
            <person name="Santos A.J."/>
        </authorList>
    </citation>
    <scope>NUCLEOTIDE SEQUENCE</scope>
    <source>
        <tissue evidence="1">Shoot tissue taken approximately 20 cm above the soil surface</tissue>
    </source>
</reference>
<dbReference type="EMBL" id="GBRH01178863">
    <property type="protein sequence ID" value="JAE19033.1"/>
    <property type="molecule type" value="Transcribed_RNA"/>
</dbReference>
<proteinExistence type="predicted"/>
<organism evidence="1">
    <name type="scientific">Arundo donax</name>
    <name type="common">Giant reed</name>
    <name type="synonym">Donax arundinaceus</name>
    <dbReference type="NCBI Taxonomy" id="35708"/>
    <lineage>
        <taxon>Eukaryota</taxon>
        <taxon>Viridiplantae</taxon>
        <taxon>Streptophyta</taxon>
        <taxon>Embryophyta</taxon>
        <taxon>Tracheophyta</taxon>
        <taxon>Spermatophyta</taxon>
        <taxon>Magnoliopsida</taxon>
        <taxon>Liliopsida</taxon>
        <taxon>Poales</taxon>
        <taxon>Poaceae</taxon>
        <taxon>PACMAD clade</taxon>
        <taxon>Arundinoideae</taxon>
        <taxon>Arundineae</taxon>
        <taxon>Arundo</taxon>
    </lineage>
</organism>
<dbReference type="AlphaFoldDB" id="A0A0A9GEG2"/>
<reference evidence="1" key="2">
    <citation type="journal article" date="2015" name="Data Brief">
        <title>Shoot transcriptome of the giant reed, Arundo donax.</title>
        <authorList>
            <person name="Barrero R.A."/>
            <person name="Guerrero F.D."/>
            <person name="Moolhuijzen P."/>
            <person name="Goolsby J.A."/>
            <person name="Tidwell J."/>
            <person name="Bellgard S.E."/>
            <person name="Bellgard M.I."/>
        </authorList>
    </citation>
    <scope>NUCLEOTIDE SEQUENCE</scope>
    <source>
        <tissue evidence="1">Shoot tissue taken approximately 20 cm above the soil surface</tissue>
    </source>
</reference>
<name>A0A0A9GEG2_ARUDO</name>
<sequence length="42" mass="4599">MFDVQTNSSCLKLAHTAGQERQTFPTGGSSTFSYKYAQLIAL</sequence>
<accession>A0A0A9GEG2</accession>